<dbReference type="EMBL" id="JAWDGP010004345">
    <property type="protein sequence ID" value="KAK3765135.1"/>
    <property type="molecule type" value="Genomic_DNA"/>
</dbReference>
<feature type="coiled-coil region" evidence="1">
    <location>
        <begin position="1059"/>
        <end position="1086"/>
    </location>
</feature>
<dbReference type="Proteomes" id="UP001283361">
    <property type="component" value="Unassembled WGS sequence"/>
</dbReference>
<reference evidence="3" key="1">
    <citation type="journal article" date="2023" name="G3 (Bethesda)">
        <title>A reference genome for the long-term kleptoplast-retaining sea slug Elysia crispata morphotype clarki.</title>
        <authorList>
            <person name="Eastman K.E."/>
            <person name="Pendleton A.L."/>
            <person name="Shaikh M.A."/>
            <person name="Suttiyut T."/>
            <person name="Ogas R."/>
            <person name="Tomko P."/>
            <person name="Gavelis G."/>
            <person name="Widhalm J.R."/>
            <person name="Wisecaver J.H."/>
        </authorList>
    </citation>
    <scope>NUCLEOTIDE SEQUENCE</scope>
    <source>
        <strain evidence="3">ECLA1</strain>
    </source>
</reference>
<proteinExistence type="predicted"/>
<feature type="region of interest" description="Disordered" evidence="2">
    <location>
        <begin position="230"/>
        <end position="252"/>
    </location>
</feature>
<evidence type="ECO:0000313" key="3">
    <source>
        <dbReference type="EMBL" id="KAK3765135.1"/>
    </source>
</evidence>
<feature type="region of interest" description="Disordered" evidence="2">
    <location>
        <begin position="781"/>
        <end position="821"/>
    </location>
</feature>
<feature type="region of interest" description="Disordered" evidence="2">
    <location>
        <begin position="505"/>
        <end position="539"/>
    </location>
</feature>
<protein>
    <submittedName>
        <fullName evidence="3">Uncharacterized protein</fullName>
    </submittedName>
</protein>
<feature type="region of interest" description="Disordered" evidence="2">
    <location>
        <begin position="86"/>
        <end position="141"/>
    </location>
</feature>
<evidence type="ECO:0000313" key="4">
    <source>
        <dbReference type="Proteomes" id="UP001283361"/>
    </source>
</evidence>
<accession>A0AAE1DCQ1</accession>
<sequence>MPMRRRTPVMVVPRSHTYSSPRHDYGIEDSIHRADYLSSAVLEDTYDAATRSRGKDKDLLRNVNSAIQRPSRDSTPSYRHRYHTLPTPAKRFHSLPPTDHKTYSSTRTSKTSFSPTSGALVPYHRSSVKKSPSSYADDLPSPTSLLSSKISGFLKGASVPPRPLSSSVASNIAYKSMLGSGPHDDVRSHKTYSDLAMDPAVSRLLSKPSVSGLTSDYEADDVVPKYRALPSPYVSSGGAAPDYGSEEEDEDGYEPYKRKYRIIRGSAINSGDDGKTEYESDDDYESYGTYTCPRPSNSPLLKLSSYDGDYDGTYDADMAEMYDYVPFGPSKHGIFELTHHERDADSYAADSSSPSLPSTTPVYLPPIPSVTSLSSGVTLPSPMIDSLVSSTAAKARQILRDSSSSLPDYKDASLVLSVEGSAVSEDGKNRYGFRYYPPPIPLKGGGASLGLDERILGIVPPLSGASSADSFLTGYLERLRNIRAETRHHVDRGDYARGRSVAPISYSSTPSYRSTSSPYRQYSSPERYTSPYSYSSPPSVSMATLSSPYSHSTIHVPVHLAGRSTSVPVSSYRSRPRDGVSHRVDVYPLVESEARLPSGRHLQLTGGSGGMSPEKLTVLEKINIKISTEVHESPKSAVVSRRVRAASVPPRATSVPPSTRPLGYQAHAQKIKVSALQRPRPVVVPHTPRPVSAVFKPPLLSSPDAQSTPPPSFYFSYDPPDNTARSRDSHFDYYNYNSSLANPNQPSSSKPVVLRQGAVDKTPWYIERSVRARSVALEQAAPKRAARGASMPPGGNVQHRSKVPPLHLPPAPLPTSGMKATRRQPPAYEAAMLRARARSLERGGSLGAGPPSTPVPAKQLGPLRSATLRKTGLRRAASEPRLVERGENSQHSYYYTALPASHKYYHRVPDASERALSRHLYSHRGRFGPDSKPPRPSLAGFPQVYVPWTGPGPSNRAKAAIIGSKMEPERRSGRKGPRSQYAQNKMREMHLDDIQESVFARAPSTGNLHASRPPLPKLTERKAIRDVDGFTKPKNLMSWEHRLESRLNPSDIIYEPSSLIRMRQQVKDVQEKMDRQRQLLDRYLDKDLPPTITSRAYENHMGMSSCMPCVLRRYSRLVSVSPEPRLYSRATSLPPASLPRRSVRSPSVAPVLPAIYYREVSMPPERRLSLYSRESSVLSEPQTTIRAQSVPRFVPALPTPRAILLSSGYQPYVRMYHRPVVSYRPTPARFVVRPTRPVMRPVMRKRKSRKIRVVKNPVRDILADPLPPIPHLKQWSASPRVLARPWVPSTRMFPLEESEGGPPATVNIPAYYAAGGDPDNRPMSELRRKLRRTLAKSKNNPDYFKE</sequence>
<keyword evidence="4" id="KW-1185">Reference proteome</keyword>
<comment type="caution">
    <text evidence="3">The sequence shown here is derived from an EMBL/GenBank/DDBJ whole genome shotgun (WGS) entry which is preliminary data.</text>
</comment>
<feature type="region of interest" description="Disordered" evidence="2">
    <location>
        <begin position="268"/>
        <end position="291"/>
    </location>
</feature>
<organism evidence="3 4">
    <name type="scientific">Elysia crispata</name>
    <name type="common">lettuce slug</name>
    <dbReference type="NCBI Taxonomy" id="231223"/>
    <lineage>
        <taxon>Eukaryota</taxon>
        <taxon>Metazoa</taxon>
        <taxon>Spiralia</taxon>
        <taxon>Lophotrochozoa</taxon>
        <taxon>Mollusca</taxon>
        <taxon>Gastropoda</taxon>
        <taxon>Heterobranchia</taxon>
        <taxon>Euthyneura</taxon>
        <taxon>Panpulmonata</taxon>
        <taxon>Sacoglossa</taxon>
        <taxon>Placobranchoidea</taxon>
        <taxon>Plakobranchidae</taxon>
        <taxon>Elysia</taxon>
    </lineage>
</organism>
<feature type="compositionally biased region" description="Low complexity" evidence="2">
    <location>
        <begin position="103"/>
        <end position="117"/>
    </location>
</feature>
<evidence type="ECO:0000256" key="2">
    <source>
        <dbReference type="SAM" id="MobiDB-lite"/>
    </source>
</evidence>
<gene>
    <name evidence="3" type="ORF">RRG08_027776</name>
</gene>
<name>A0AAE1DCQ1_9GAST</name>
<evidence type="ECO:0000256" key="1">
    <source>
        <dbReference type="SAM" id="Coils"/>
    </source>
</evidence>
<keyword evidence="1" id="KW-0175">Coiled coil</keyword>